<accession>A0A507DDM3</accession>
<sequence>MHWSNSLYVIIPCLQILQLADASAFGSLDKVNALNNVGQHFAATKKVGHHLLKRMHPGPHDLAPLNDEIDGCNLLRRFNDPDRPSPHDLAPLNDEIDGCNLLRRFNDPDRPNWAQLTLWTLLSLFSSCLMVLCVLGSARQHPQFMTVDSVVDIVLTLLVSCLAFATAYILWSLARAFRSTRPRIDVDPAPVLMEAPDLEDQLPQANGGQVPIHVNDEAHHAGTAGIGVNAVAPQHESQVQFPRGGISLAGETPPFHPSSSYAQDIHSDESNSRDGHHSQGSSPTQHAQYNGVSSQLRYHVPLASSHPHNSVSPGPLMVILTQARAIVAVSLLRDDTSFSVSLTC</sequence>
<feature type="transmembrane region" description="Helical" evidence="2">
    <location>
        <begin position="150"/>
        <end position="171"/>
    </location>
</feature>
<evidence type="ECO:0000256" key="2">
    <source>
        <dbReference type="SAM" id="Phobius"/>
    </source>
</evidence>
<feature type="transmembrane region" description="Helical" evidence="2">
    <location>
        <begin position="116"/>
        <end position="138"/>
    </location>
</feature>
<evidence type="ECO:0008006" key="6">
    <source>
        <dbReference type="Google" id="ProtNLM"/>
    </source>
</evidence>
<proteinExistence type="predicted"/>
<organism evidence="4 5">
    <name type="scientific">Synchytrium endobioticum</name>
    <dbReference type="NCBI Taxonomy" id="286115"/>
    <lineage>
        <taxon>Eukaryota</taxon>
        <taxon>Fungi</taxon>
        <taxon>Fungi incertae sedis</taxon>
        <taxon>Chytridiomycota</taxon>
        <taxon>Chytridiomycota incertae sedis</taxon>
        <taxon>Chytridiomycetes</taxon>
        <taxon>Synchytriales</taxon>
        <taxon>Synchytriaceae</taxon>
        <taxon>Synchytrium</taxon>
    </lineage>
</organism>
<comment type="caution">
    <text evidence="4">The sequence shown here is derived from an EMBL/GenBank/DDBJ whole genome shotgun (WGS) entry which is preliminary data.</text>
</comment>
<keyword evidence="2" id="KW-0472">Membrane</keyword>
<protein>
    <recommendedName>
        <fullName evidence="6">MARVEL domain-containing protein</fullName>
    </recommendedName>
</protein>
<feature type="signal peptide" evidence="3">
    <location>
        <begin position="1"/>
        <end position="22"/>
    </location>
</feature>
<keyword evidence="3" id="KW-0732">Signal</keyword>
<evidence type="ECO:0000256" key="3">
    <source>
        <dbReference type="SAM" id="SignalP"/>
    </source>
</evidence>
<feature type="compositionally biased region" description="Polar residues" evidence="1">
    <location>
        <begin position="278"/>
        <end position="288"/>
    </location>
</feature>
<reference evidence="4 5" key="1">
    <citation type="journal article" date="2019" name="Sci. Rep.">
        <title>Comparative genomics of chytrid fungi reveal insights into the obligate biotrophic and pathogenic lifestyle of Synchytrium endobioticum.</title>
        <authorList>
            <person name="van de Vossenberg B.T.L.H."/>
            <person name="Warris S."/>
            <person name="Nguyen H.D.T."/>
            <person name="van Gent-Pelzer M.P.E."/>
            <person name="Joly D.L."/>
            <person name="van de Geest H.C."/>
            <person name="Bonants P.J.M."/>
            <person name="Smith D.S."/>
            <person name="Levesque C.A."/>
            <person name="van der Lee T.A.J."/>
        </authorList>
    </citation>
    <scope>NUCLEOTIDE SEQUENCE [LARGE SCALE GENOMIC DNA]</scope>
    <source>
        <strain evidence="4 5">MB42</strain>
    </source>
</reference>
<dbReference type="EMBL" id="QEAN01000078">
    <property type="protein sequence ID" value="TPX49714.1"/>
    <property type="molecule type" value="Genomic_DNA"/>
</dbReference>
<evidence type="ECO:0000256" key="1">
    <source>
        <dbReference type="SAM" id="MobiDB-lite"/>
    </source>
</evidence>
<feature type="chain" id="PRO_5021434863" description="MARVEL domain-containing protein" evidence="3">
    <location>
        <begin position="23"/>
        <end position="344"/>
    </location>
</feature>
<dbReference type="AlphaFoldDB" id="A0A507DDM3"/>
<keyword evidence="2" id="KW-1133">Transmembrane helix</keyword>
<evidence type="ECO:0000313" key="4">
    <source>
        <dbReference type="EMBL" id="TPX49714.1"/>
    </source>
</evidence>
<gene>
    <name evidence="4" type="ORF">SeMB42_g02512</name>
</gene>
<feature type="compositionally biased region" description="Basic and acidic residues" evidence="1">
    <location>
        <begin position="265"/>
        <end position="277"/>
    </location>
</feature>
<dbReference type="Proteomes" id="UP000317494">
    <property type="component" value="Unassembled WGS sequence"/>
</dbReference>
<dbReference type="VEuPathDB" id="FungiDB:SeMB42_g02512"/>
<keyword evidence="2" id="KW-0812">Transmembrane</keyword>
<feature type="region of interest" description="Disordered" evidence="1">
    <location>
        <begin position="244"/>
        <end position="288"/>
    </location>
</feature>
<keyword evidence="5" id="KW-1185">Reference proteome</keyword>
<name>A0A507DDM3_9FUNG</name>
<evidence type="ECO:0000313" key="5">
    <source>
        <dbReference type="Proteomes" id="UP000317494"/>
    </source>
</evidence>